<comment type="subcellular location">
    <subcellularLocation>
        <location evidence="1">Cell membrane</location>
    </subcellularLocation>
</comment>
<dbReference type="RefSeq" id="WP_077719962.1">
    <property type="nucleotide sequence ID" value="NZ_CP019699.1"/>
</dbReference>
<accession>A0A1U9K7R6</accession>
<dbReference type="PANTHER" id="PTHR32282">
    <property type="entry name" value="BINDING PROTEIN TRANSPEPTIDASE, PUTATIVE-RELATED"/>
    <property type="match status" value="1"/>
</dbReference>
<keyword evidence="6" id="KW-0645">Protease</keyword>
<evidence type="ECO:0000256" key="16">
    <source>
        <dbReference type="ARBA" id="ARBA00049902"/>
    </source>
</evidence>
<reference evidence="21 22" key="1">
    <citation type="journal article" date="2015" name="Int. J. Syst. Evol. Microbiol.">
        <title>Novibacillus thermophilus gen. nov., sp. nov., a Gram-staining-negative and moderately thermophilic member of the family Thermoactinomycetaceae.</title>
        <authorList>
            <person name="Yang G."/>
            <person name="Chen J."/>
            <person name="Zhou S."/>
        </authorList>
    </citation>
    <scope>NUCLEOTIDE SEQUENCE [LARGE SCALE GENOMIC DNA]</scope>
    <source>
        <strain evidence="21 22">SG-1</strain>
    </source>
</reference>
<dbReference type="GO" id="GO:0009252">
    <property type="term" value="P:peptidoglycan biosynthetic process"/>
    <property type="evidence" value="ECO:0007669"/>
    <property type="project" value="UniProtKB-KW"/>
</dbReference>
<dbReference type="Pfam" id="PF00912">
    <property type="entry name" value="Transgly"/>
    <property type="match status" value="1"/>
</dbReference>
<keyword evidence="4" id="KW-1003">Cell membrane</keyword>
<dbReference type="InterPro" id="IPR023346">
    <property type="entry name" value="Lysozyme-like_dom_sf"/>
</dbReference>
<keyword evidence="5" id="KW-0121">Carboxypeptidase</keyword>
<proteinExistence type="inferred from homology"/>
<keyword evidence="7" id="KW-0328">Glycosyltransferase</keyword>
<dbReference type="OrthoDB" id="9766909at2"/>
<feature type="compositionally biased region" description="Acidic residues" evidence="17">
    <location>
        <begin position="775"/>
        <end position="792"/>
    </location>
</feature>
<evidence type="ECO:0000256" key="17">
    <source>
        <dbReference type="SAM" id="MobiDB-lite"/>
    </source>
</evidence>
<keyword evidence="13" id="KW-0511">Multifunctional enzyme</keyword>
<evidence type="ECO:0000313" key="21">
    <source>
        <dbReference type="EMBL" id="AQS56099.1"/>
    </source>
</evidence>
<dbReference type="STRING" id="1471761.B0W44_10290"/>
<evidence type="ECO:0000256" key="7">
    <source>
        <dbReference type="ARBA" id="ARBA00022676"/>
    </source>
</evidence>
<dbReference type="InterPro" id="IPR050396">
    <property type="entry name" value="Glycosyltr_51/Transpeptidase"/>
</dbReference>
<keyword evidence="10" id="KW-0133">Cell shape</keyword>
<protein>
    <submittedName>
        <fullName evidence="21">Uncharacterized protein</fullName>
    </submittedName>
</protein>
<organism evidence="21 22">
    <name type="scientific">Novibacillus thermophilus</name>
    <dbReference type="NCBI Taxonomy" id="1471761"/>
    <lineage>
        <taxon>Bacteria</taxon>
        <taxon>Bacillati</taxon>
        <taxon>Bacillota</taxon>
        <taxon>Bacilli</taxon>
        <taxon>Bacillales</taxon>
        <taxon>Thermoactinomycetaceae</taxon>
        <taxon>Novibacillus</taxon>
    </lineage>
</organism>
<evidence type="ECO:0000256" key="6">
    <source>
        <dbReference type="ARBA" id="ARBA00022670"/>
    </source>
</evidence>
<evidence type="ECO:0000259" key="19">
    <source>
        <dbReference type="Pfam" id="PF00905"/>
    </source>
</evidence>
<feature type="domain" description="Penicillin-binding protein transpeptidase" evidence="19">
    <location>
        <begin position="391"/>
        <end position="634"/>
    </location>
</feature>
<evidence type="ECO:0000256" key="5">
    <source>
        <dbReference type="ARBA" id="ARBA00022645"/>
    </source>
</evidence>
<keyword evidence="14" id="KW-0961">Cell wall biogenesis/degradation</keyword>
<feature type="domain" description="Glycosyl transferase family 51" evidence="20">
    <location>
        <begin position="86"/>
        <end position="263"/>
    </location>
</feature>
<feature type="compositionally biased region" description="Basic and acidic residues" evidence="17">
    <location>
        <begin position="758"/>
        <end position="774"/>
    </location>
</feature>
<dbReference type="Pfam" id="PF00905">
    <property type="entry name" value="Transpeptidase"/>
    <property type="match status" value="1"/>
</dbReference>
<keyword evidence="8" id="KW-0808">Transferase</keyword>
<dbReference type="InterPro" id="IPR036950">
    <property type="entry name" value="PBP_transglycosylase"/>
</dbReference>
<evidence type="ECO:0000313" key="22">
    <source>
        <dbReference type="Proteomes" id="UP000188603"/>
    </source>
</evidence>
<evidence type="ECO:0000256" key="8">
    <source>
        <dbReference type="ARBA" id="ARBA00022679"/>
    </source>
</evidence>
<keyword evidence="11" id="KW-0573">Peptidoglycan synthesis</keyword>
<evidence type="ECO:0000256" key="9">
    <source>
        <dbReference type="ARBA" id="ARBA00022801"/>
    </source>
</evidence>
<keyword evidence="22" id="KW-1185">Reference proteome</keyword>
<dbReference type="GO" id="GO:0008955">
    <property type="term" value="F:peptidoglycan glycosyltransferase activity"/>
    <property type="evidence" value="ECO:0007669"/>
    <property type="project" value="UniProtKB-EC"/>
</dbReference>
<dbReference type="GO" id="GO:0030288">
    <property type="term" value="C:outer membrane-bounded periplasmic space"/>
    <property type="evidence" value="ECO:0007669"/>
    <property type="project" value="TreeGrafter"/>
</dbReference>
<evidence type="ECO:0000256" key="13">
    <source>
        <dbReference type="ARBA" id="ARBA00023268"/>
    </source>
</evidence>
<keyword evidence="18" id="KW-1133">Transmembrane helix</keyword>
<comment type="similarity">
    <text evidence="2">In the C-terminal section; belongs to the transpeptidase family.</text>
</comment>
<dbReference type="InterPro" id="IPR012338">
    <property type="entry name" value="Beta-lactam/transpept-like"/>
</dbReference>
<feature type="compositionally biased region" description="Acidic residues" evidence="17">
    <location>
        <begin position="809"/>
        <end position="829"/>
    </location>
</feature>
<evidence type="ECO:0000256" key="1">
    <source>
        <dbReference type="ARBA" id="ARBA00004236"/>
    </source>
</evidence>
<dbReference type="GO" id="GO:0009002">
    <property type="term" value="F:serine-type D-Ala-D-Ala carboxypeptidase activity"/>
    <property type="evidence" value="ECO:0007669"/>
    <property type="project" value="UniProtKB-EC"/>
</dbReference>
<dbReference type="KEGG" id="ntr:B0W44_10290"/>
<feature type="region of interest" description="Disordered" evidence="17">
    <location>
        <begin position="722"/>
        <end position="860"/>
    </location>
</feature>
<dbReference type="GO" id="GO:0008658">
    <property type="term" value="F:penicillin binding"/>
    <property type="evidence" value="ECO:0007669"/>
    <property type="project" value="InterPro"/>
</dbReference>
<comment type="catalytic activity">
    <reaction evidence="16">
        <text>[GlcNAc-(1-&gt;4)-Mur2Ac(oyl-L-Ala-gamma-D-Glu-L-Lys-D-Ala-D-Ala)](n)-di-trans,octa-cis-undecaprenyl diphosphate + beta-D-GlcNAc-(1-&gt;4)-Mur2Ac(oyl-L-Ala-gamma-D-Glu-L-Lys-D-Ala-D-Ala)-di-trans,octa-cis-undecaprenyl diphosphate = [GlcNAc-(1-&gt;4)-Mur2Ac(oyl-L-Ala-gamma-D-Glu-L-Lys-D-Ala-D-Ala)](n+1)-di-trans,octa-cis-undecaprenyl diphosphate + di-trans,octa-cis-undecaprenyl diphosphate + H(+)</text>
        <dbReference type="Rhea" id="RHEA:23708"/>
        <dbReference type="Rhea" id="RHEA-COMP:9602"/>
        <dbReference type="Rhea" id="RHEA-COMP:9603"/>
        <dbReference type="ChEBI" id="CHEBI:15378"/>
        <dbReference type="ChEBI" id="CHEBI:58405"/>
        <dbReference type="ChEBI" id="CHEBI:60033"/>
        <dbReference type="ChEBI" id="CHEBI:78435"/>
        <dbReference type="EC" id="2.4.99.28"/>
    </reaction>
</comment>
<keyword evidence="9" id="KW-0378">Hydrolase</keyword>
<dbReference type="PANTHER" id="PTHR32282:SF11">
    <property type="entry name" value="PENICILLIN-BINDING PROTEIN 1B"/>
    <property type="match status" value="1"/>
</dbReference>
<dbReference type="SUPFAM" id="SSF56601">
    <property type="entry name" value="beta-lactamase/transpeptidase-like"/>
    <property type="match status" value="1"/>
</dbReference>
<evidence type="ECO:0000256" key="12">
    <source>
        <dbReference type="ARBA" id="ARBA00023136"/>
    </source>
</evidence>
<evidence type="ECO:0000256" key="11">
    <source>
        <dbReference type="ARBA" id="ARBA00022984"/>
    </source>
</evidence>
<dbReference type="GO" id="GO:0006508">
    <property type="term" value="P:proteolysis"/>
    <property type="evidence" value="ECO:0007669"/>
    <property type="project" value="UniProtKB-KW"/>
</dbReference>
<dbReference type="Gene3D" id="1.10.3810.10">
    <property type="entry name" value="Biosynthetic peptidoglycan transglycosylase-like"/>
    <property type="match status" value="1"/>
</dbReference>
<keyword evidence="18" id="KW-0812">Transmembrane</keyword>
<dbReference type="GO" id="GO:0008360">
    <property type="term" value="P:regulation of cell shape"/>
    <property type="evidence" value="ECO:0007669"/>
    <property type="project" value="UniProtKB-KW"/>
</dbReference>
<evidence type="ECO:0000256" key="18">
    <source>
        <dbReference type="SAM" id="Phobius"/>
    </source>
</evidence>
<name>A0A1U9K7R6_9BACL</name>
<dbReference type="InterPro" id="IPR001264">
    <property type="entry name" value="Glyco_trans_51"/>
</dbReference>
<feature type="compositionally biased region" description="Basic and acidic residues" evidence="17">
    <location>
        <begin position="722"/>
        <end position="747"/>
    </location>
</feature>
<dbReference type="Proteomes" id="UP000188603">
    <property type="component" value="Chromosome"/>
</dbReference>
<evidence type="ECO:0000259" key="20">
    <source>
        <dbReference type="Pfam" id="PF00912"/>
    </source>
</evidence>
<dbReference type="Gene3D" id="3.40.710.10">
    <property type="entry name" value="DD-peptidase/beta-lactamase superfamily"/>
    <property type="match status" value="1"/>
</dbReference>
<comment type="catalytic activity">
    <reaction evidence="15">
        <text>Preferential cleavage: (Ac)2-L-Lys-D-Ala-|-D-Ala. Also transpeptidation of peptidyl-alanyl moieties that are N-acyl substituents of D-alanine.</text>
        <dbReference type="EC" id="3.4.16.4"/>
    </reaction>
</comment>
<dbReference type="GO" id="GO:0005886">
    <property type="term" value="C:plasma membrane"/>
    <property type="evidence" value="ECO:0007669"/>
    <property type="project" value="UniProtKB-SubCell"/>
</dbReference>
<feature type="transmembrane region" description="Helical" evidence="18">
    <location>
        <begin position="12"/>
        <end position="45"/>
    </location>
</feature>
<dbReference type="GO" id="GO:0071555">
    <property type="term" value="P:cell wall organization"/>
    <property type="evidence" value="ECO:0007669"/>
    <property type="project" value="UniProtKB-KW"/>
</dbReference>
<dbReference type="FunFam" id="1.10.3810.10:FF:000001">
    <property type="entry name" value="Penicillin-binding protein 1A"/>
    <property type="match status" value="1"/>
</dbReference>
<dbReference type="AlphaFoldDB" id="A0A1U9K7R6"/>
<evidence type="ECO:0000256" key="10">
    <source>
        <dbReference type="ARBA" id="ARBA00022960"/>
    </source>
</evidence>
<evidence type="ECO:0000256" key="15">
    <source>
        <dbReference type="ARBA" id="ARBA00034000"/>
    </source>
</evidence>
<dbReference type="InterPro" id="IPR001460">
    <property type="entry name" value="PCN-bd_Tpept"/>
</dbReference>
<gene>
    <name evidence="21" type="ORF">B0W44_10290</name>
</gene>
<comment type="similarity">
    <text evidence="3">In the N-terminal section; belongs to the glycosyltransferase 51 family.</text>
</comment>
<sequence>MANLPERKKPRWFRVCQYIITSILAVIVLGLAAGFIAVGTAAGFVASHVKEQPIPSKEELKQDIEQFTLTSFLFDKNGKPIGSGELRTANDRVLVKLKDVSPYFVDAIVATEDKEFFEHAGIVPRSLLRAAVQDLIGSSTTTGGSTITQQLVKLSVLKDPEKTYSRKAREIFLALRLERLFDKEDILTSYINRIYFGRGPGGEHLYGIEAAAESLFGVSAKDLNLAQAAYLAGMPQRPNAYSPLEEDTLKAGLQRQHTVLSRMLENGKITDAQFQKATSFDLKASLAEPAPYTYEQYPYLFEAVHKRAAEKLMELDDIQLEKLQPKQYDRLLAEYKSRLAEGGYRIHTTIDLKLYDALNEAVREYDGYKPDVEVKVEGINGEIIAKEQVGSVVIDVKTGALLAFVGGRDKEHIKNRALDAYKQPGSSAKPLLAYGPGMASGVLQPGTVLKDTPEVAKVGGHTVSNYAHNFHGNVTVREALKHSYNVAAIDAFRKVGIEKGYEFIADMGMDVPPEQRVPVGVLGVNGFSPEQMASAYAMFANKGAFNEPYLIQRIEDAEGSTVYEHKVKPKRMMSEKSAYLLTDVLRDVLKSGTGTWIGSRISGAYDVAGKTGTTQHAKDVWFVGYTPEIAMSVWVGYDYEQTSPVVRPNENLAKIMWTKLFHTIQETVPDLSPAGSQFERPDGLVSVSICKDSGKRAANGKHAPGTVYSELFSADQVPDELCEPKEEKQKHQAGDRDEPTPKREKPADQNTTSDEEATDTRKPNDGRHPVKGQEGDEVPGNDDDPNGDEPPPEDGKDGGEPSDGGETGNDPDEPPGDGNGDDSDGEGDEGSSGGNRPGEDSPTDSGQHSVKFMPPLSPGQICVFPLVRSCRL</sequence>
<dbReference type="SUPFAM" id="SSF53955">
    <property type="entry name" value="Lysozyme-like"/>
    <property type="match status" value="1"/>
</dbReference>
<evidence type="ECO:0000256" key="3">
    <source>
        <dbReference type="ARBA" id="ARBA00007739"/>
    </source>
</evidence>
<evidence type="ECO:0000256" key="2">
    <source>
        <dbReference type="ARBA" id="ARBA00007090"/>
    </source>
</evidence>
<dbReference type="EMBL" id="CP019699">
    <property type="protein sequence ID" value="AQS56099.1"/>
    <property type="molecule type" value="Genomic_DNA"/>
</dbReference>
<evidence type="ECO:0000256" key="14">
    <source>
        <dbReference type="ARBA" id="ARBA00023316"/>
    </source>
</evidence>
<keyword evidence="12 18" id="KW-0472">Membrane</keyword>
<evidence type="ECO:0000256" key="4">
    <source>
        <dbReference type="ARBA" id="ARBA00022475"/>
    </source>
</evidence>